<dbReference type="EMBL" id="WBMS02000016">
    <property type="protein sequence ID" value="MWA02964.1"/>
    <property type="molecule type" value="Genomic_DNA"/>
</dbReference>
<protein>
    <submittedName>
        <fullName evidence="5">FCD domain-containing protein</fullName>
    </submittedName>
</protein>
<dbReference type="Proteomes" id="UP000462055">
    <property type="component" value="Unassembled WGS sequence"/>
</dbReference>
<dbReference type="PRINTS" id="PR00035">
    <property type="entry name" value="HTHGNTR"/>
</dbReference>
<keyword evidence="1" id="KW-0805">Transcription regulation</keyword>
<accession>A0A6I4MFN8</accession>
<reference evidence="5" key="1">
    <citation type="submission" date="2019-12" db="EMBL/GenBank/DDBJ databases">
        <title>Actinomadura physcomitrii sp. nov., a novel actinomycete isolated from moss [Physcomitrium sphaericum (Ludw) Fuernr].</title>
        <authorList>
            <person name="Zhuang X."/>
        </authorList>
    </citation>
    <scope>NUCLEOTIDE SEQUENCE [LARGE SCALE GENOMIC DNA]</scope>
    <source>
        <strain evidence="5">LD22</strain>
    </source>
</reference>
<proteinExistence type="predicted"/>
<dbReference type="PANTHER" id="PTHR43537:SF24">
    <property type="entry name" value="GLUCONATE OPERON TRANSCRIPTIONAL REPRESSOR"/>
    <property type="match status" value="1"/>
</dbReference>
<dbReference type="SUPFAM" id="SSF46785">
    <property type="entry name" value="Winged helix' DNA-binding domain"/>
    <property type="match status" value="1"/>
</dbReference>
<evidence type="ECO:0000256" key="3">
    <source>
        <dbReference type="ARBA" id="ARBA00023163"/>
    </source>
</evidence>
<dbReference type="Pfam" id="PF07729">
    <property type="entry name" value="FCD"/>
    <property type="match status" value="1"/>
</dbReference>
<dbReference type="AlphaFoldDB" id="A0A6I4MFN8"/>
<comment type="caution">
    <text evidence="5">The sequence shown here is derived from an EMBL/GenBank/DDBJ whole genome shotgun (WGS) entry which is preliminary data.</text>
</comment>
<dbReference type="RefSeq" id="WP_151595594.1">
    <property type="nucleotide sequence ID" value="NZ_WBMS02000016.1"/>
</dbReference>
<dbReference type="Pfam" id="PF00392">
    <property type="entry name" value="GntR"/>
    <property type="match status" value="1"/>
</dbReference>
<organism evidence="5 6">
    <name type="scientific">Actinomadura physcomitrii</name>
    <dbReference type="NCBI Taxonomy" id="2650748"/>
    <lineage>
        <taxon>Bacteria</taxon>
        <taxon>Bacillati</taxon>
        <taxon>Actinomycetota</taxon>
        <taxon>Actinomycetes</taxon>
        <taxon>Streptosporangiales</taxon>
        <taxon>Thermomonosporaceae</taxon>
        <taxon>Actinomadura</taxon>
    </lineage>
</organism>
<evidence type="ECO:0000256" key="2">
    <source>
        <dbReference type="ARBA" id="ARBA00023125"/>
    </source>
</evidence>
<dbReference type="InterPro" id="IPR000524">
    <property type="entry name" value="Tscrpt_reg_HTH_GntR"/>
</dbReference>
<evidence type="ECO:0000256" key="1">
    <source>
        <dbReference type="ARBA" id="ARBA00023015"/>
    </source>
</evidence>
<dbReference type="PANTHER" id="PTHR43537">
    <property type="entry name" value="TRANSCRIPTIONAL REGULATOR, GNTR FAMILY"/>
    <property type="match status" value="1"/>
</dbReference>
<keyword evidence="6" id="KW-1185">Reference proteome</keyword>
<dbReference type="InterPro" id="IPR011711">
    <property type="entry name" value="GntR_C"/>
</dbReference>
<dbReference type="SUPFAM" id="SSF48008">
    <property type="entry name" value="GntR ligand-binding domain-like"/>
    <property type="match status" value="1"/>
</dbReference>
<evidence type="ECO:0000259" key="4">
    <source>
        <dbReference type="PROSITE" id="PS50949"/>
    </source>
</evidence>
<keyword evidence="3" id="KW-0804">Transcription</keyword>
<dbReference type="GO" id="GO:0003700">
    <property type="term" value="F:DNA-binding transcription factor activity"/>
    <property type="evidence" value="ECO:0007669"/>
    <property type="project" value="InterPro"/>
</dbReference>
<name>A0A6I4MFN8_9ACTN</name>
<dbReference type="InterPro" id="IPR036390">
    <property type="entry name" value="WH_DNA-bd_sf"/>
</dbReference>
<evidence type="ECO:0000313" key="6">
    <source>
        <dbReference type="Proteomes" id="UP000462055"/>
    </source>
</evidence>
<dbReference type="InterPro" id="IPR036388">
    <property type="entry name" value="WH-like_DNA-bd_sf"/>
</dbReference>
<dbReference type="SMART" id="SM00345">
    <property type="entry name" value="HTH_GNTR"/>
    <property type="match status" value="1"/>
</dbReference>
<evidence type="ECO:0000313" key="5">
    <source>
        <dbReference type="EMBL" id="MWA02964.1"/>
    </source>
</evidence>
<dbReference type="Gene3D" id="1.20.120.530">
    <property type="entry name" value="GntR ligand-binding domain-like"/>
    <property type="match status" value="1"/>
</dbReference>
<dbReference type="GO" id="GO:0003677">
    <property type="term" value="F:DNA binding"/>
    <property type="evidence" value="ECO:0007669"/>
    <property type="project" value="UniProtKB-KW"/>
</dbReference>
<dbReference type="PROSITE" id="PS50949">
    <property type="entry name" value="HTH_GNTR"/>
    <property type="match status" value="1"/>
</dbReference>
<dbReference type="Gene3D" id="1.10.10.10">
    <property type="entry name" value="Winged helix-like DNA-binding domain superfamily/Winged helix DNA-binding domain"/>
    <property type="match status" value="1"/>
</dbReference>
<gene>
    <name evidence="5" type="ORF">F8568_021805</name>
</gene>
<dbReference type="InterPro" id="IPR008920">
    <property type="entry name" value="TF_FadR/GntR_C"/>
</dbReference>
<feature type="domain" description="HTH gntR-type" evidence="4">
    <location>
        <begin position="12"/>
        <end position="79"/>
    </location>
</feature>
<keyword evidence="2" id="KW-0238">DNA-binding</keyword>
<sequence>MSSVQNVGRRAGSAQDLAYDWLKRHISELPRDGGVFLSESEVAQAAGTSRTPVREALLRLETEGMLRIIPKKGAYIPPVPDSEIESVMQARGLVEDWCVRRVVPAEPAFVAELEQIMDEQRALIDDPVGFIDRDRAFHRAIVRQAGNPVLAEFYESLRERQIRMGLRAVAREENRARTVLDEHAAIVAGLVAGDAGEALAAHLASTLAVLRLPVSGERAGGRSVSGLS</sequence>
<dbReference type="SMART" id="SM00895">
    <property type="entry name" value="FCD"/>
    <property type="match status" value="1"/>
</dbReference>